<feature type="compositionally biased region" description="Polar residues" evidence="1">
    <location>
        <begin position="402"/>
        <end position="411"/>
    </location>
</feature>
<feature type="region of interest" description="Disordered" evidence="1">
    <location>
        <begin position="238"/>
        <end position="330"/>
    </location>
</feature>
<sequence length="608" mass="65648">MKIANATQDQGFTYGYVIIRNWCEYVINYWSVGVWPVGGCKDNGTGFGTCEEMIMRTIRSNEFIVEPYRQTCFQKKQDAGFHWYCPEVDKAAGQGVSIKISKDNTMANIIQFEYALVMDTARGDNFYRLNYDVSMLDCASQNAAGVTDESAAAAESKGDTRLHDAKVKGCPGYEGGLAVTFDGNTTNCSPIFCDGTGMCERIYTFDRTRPDEASLACEAEYRGNMTLDLCVSKNPDRFTSASQQDQRWRGTATKIPGNWGKKPTGAPLPSGSLSGSNTAGAPPVTPLPSTAQASLTTPPANNPSTGASLSRRDDENGGSPPSIDLDAIDPYPSTLSTVAAANKKRDNAQPVSMVHVTRTTILTVRTHLAKLKARDGTQNVDGDGREAEHMARHQDIERRDSPSTATTMSHPDTFITRSSVMTALEHRQGPAITATFDPENPDDLTDICAFLRKFPKDYTGLPDQCSTITGVPSHLHQRQVLNPEVFTPTTYETVTTSILSVTYKDAVKGTQTGICVQGIFTGTCHDCSTGACDDFPAHGESPHLYRCQCPPFDSAPSLTGSLASTATGGCKLLETYDNMADCTPYCVGGSCAPDAVDSSKYICVNCHS</sequence>
<feature type="compositionally biased region" description="Polar residues" evidence="1">
    <location>
        <begin position="287"/>
        <end position="308"/>
    </location>
</feature>
<evidence type="ECO:0000313" key="2">
    <source>
        <dbReference type="EMBL" id="KAF2115560.1"/>
    </source>
</evidence>
<dbReference type="AlphaFoldDB" id="A0A6A5Z814"/>
<proteinExistence type="predicted"/>
<keyword evidence="3" id="KW-1185">Reference proteome</keyword>
<protein>
    <submittedName>
        <fullName evidence="2">Uncharacterized protein</fullName>
    </submittedName>
</protein>
<dbReference type="OrthoDB" id="3773432at2759"/>
<evidence type="ECO:0000313" key="3">
    <source>
        <dbReference type="Proteomes" id="UP000799770"/>
    </source>
</evidence>
<feature type="compositionally biased region" description="Low complexity" evidence="1">
    <location>
        <begin position="267"/>
        <end position="276"/>
    </location>
</feature>
<feature type="region of interest" description="Disordered" evidence="1">
    <location>
        <begin position="375"/>
        <end position="411"/>
    </location>
</feature>
<organism evidence="2 3">
    <name type="scientific">Lophiotrema nucula</name>
    <dbReference type="NCBI Taxonomy" id="690887"/>
    <lineage>
        <taxon>Eukaryota</taxon>
        <taxon>Fungi</taxon>
        <taxon>Dikarya</taxon>
        <taxon>Ascomycota</taxon>
        <taxon>Pezizomycotina</taxon>
        <taxon>Dothideomycetes</taxon>
        <taxon>Pleosporomycetidae</taxon>
        <taxon>Pleosporales</taxon>
        <taxon>Lophiotremataceae</taxon>
        <taxon>Lophiotrema</taxon>
    </lineage>
</organism>
<feature type="compositionally biased region" description="Basic and acidic residues" evidence="1">
    <location>
        <begin position="382"/>
        <end position="401"/>
    </location>
</feature>
<gene>
    <name evidence="2" type="ORF">BDV96DRAFT_521108</name>
</gene>
<dbReference type="EMBL" id="ML977323">
    <property type="protein sequence ID" value="KAF2115560.1"/>
    <property type="molecule type" value="Genomic_DNA"/>
</dbReference>
<name>A0A6A5Z814_9PLEO</name>
<reference evidence="2" key="1">
    <citation type="journal article" date="2020" name="Stud. Mycol.">
        <title>101 Dothideomycetes genomes: a test case for predicting lifestyles and emergence of pathogens.</title>
        <authorList>
            <person name="Haridas S."/>
            <person name="Albert R."/>
            <person name="Binder M."/>
            <person name="Bloem J."/>
            <person name="Labutti K."/>
            <person name="Salamov A."/>
            <person name="Andreopoulos B."/>
            <person name="Baker S."/>
            <person name="Barry K."/>
            <person name="Bills G."/>
            <person name="Bluhm B."/>
            <person name="Cannon C."/>
            <person name="Castanera R."/>
            <person name="Culley D."/>
            <person name="Daum C."/>
            <person name="Ezra D."/>
            <person name="Gonzalez J."/>
            <person name="Henrissat B."/>
            <person name="Kuo A."/>
            <person name="Liang C."/>
            <person name="Lipzen A."/>
            <person name="Lutzoni F."/>
            <person name="Magnuson J."/>
            <person name="Mondo S."/>
            <person name="Nolan M."/>
            <person name="Ohm R."/>
            <person name="Pangilinan J."/>
            <person name="Park H.-J."/>
            <person name="Ramirez L."/>
            <person name="Alfaro M."/>
            <person name="Sun H."/>
            <person name="Tritt A."/>
            <person name="Yoshinaga Y."/>
            <person name="Zwiers L.-H."/>
            <person name="Turgeon B."/>
            <person name="Goodwin S."/>
            <person name="Spatafora J."/>
            <person name="Crous P."/>
            <person name="Grigoriev I."/>
        </authorList>
    </citation>
    <scope>NUCLEOTIDE SEQUENCE</scope>
    <source>
        <strain evidence="2">CBS 627.86</strain>
    </source>
</reference>
<dbReference type="Proteomes" id="UP000799770">
    <property type="component" value="Unassembled WGS sequence"/>
</dbReference>
<accession>A0A6A5Z814</accession>
<evidence type="ECO:0000256" key="1">
    <source>
        <dbReference type="SAM" id="MobiDB-lite"/>
    </source>
</evidence>